<accession>A0A2X4UAT8</accession>
<name>A0A2X4UAT8_9NOCA</name>
<sequence>MRPVYSYPTLLGDVDLKIAAVTVDGHPLPYSMVSPTEHAVALHESGRAVWETARFDLKATLPDREISDGEWTDVVCLAALTEKATNAQTTRRLVRGRDGTWAGTLEMSRRRYARRASLSLVVTATIGGVPGRVIGGTERDWFVDVAASNPMRQRDVDIVDEDFRDGPEWLREFKDSPWIVDTSGDIPRVYLNTTAVEGLVDILNGSAGSAEERLVRDLAASQIAQDAWTAMFHSAVSGLEVDEDGTPLMPDGWRESVLRTMLPDVIPDRQPADALYEIARRRADGIGWSEIQTRIQYAAGRRSQLTRKFMTAVRSAHQKGE</sequence>
<dbReference type="STRING" id="1219011.GCA_001895045_02080"/>
<dbReference type="RefSeq" id="WP_072700069.1">
    <property type="nucleotide sequence ID" value="NZ_JAFBBL010000001.1"/>
</dbReference>
<evidence type="ECO:0000313" key="1">
    <source>
        <dbReference type="EMBL" id="SQI29920.1"/>
    </source>
</evidence>
<reference evidence="1 2" key="1">
    <citation type="submission" date="2018-06" db="EMBL/GenBank/DDBJ databases">
        <authorList>
            <consortium name="Pathogen Informatics"/>
            <person name="Doyle S."/>
        </authorList>
    </citation>
    <scope>NUCLEOTIDE SEQUENCE [LARGE SCALE GENOMIC DNA]</scope>
    <source>
        <strain evidence="1 2">NCTC10994</strain>
    </source>
</reference>
<dbReference type="Proteomes" id="UP000249091">
    <property type="component" value="Chromosome 1"/>
</dbReference>
<keyword evidence="2" id="KW-1185">Reference proteome</keyword>
<dbReference type="KEGG" id="rcr:NCTC10994_01316"/>
<dbReference type="AlphaFoldDB" id="A0A2X4UAT8"/>
<protein>
    <submittedName>
        <fullName evidence="1">Uncharacterized protein</fullName>
    </submittedName>
</protein>
<proteinExistence type="predicted"/>
<gene>
    <name evidence="1" type="ORF">NCTC10994_01316</name>
</gene>
<dbReference type="EMBL" id="LS483468">
    <property type="protein sequence ID" value="SQI29920.1"/>
    <property type="molecule type" value="Genomic_DNA"/>
</dbReference>
<organism evidence="1 2">
    <name type="scientific">Rhodococcus coprophilus</name>
    <dbReference type="NCBI Taxonomy" id="38310"/>
    <lineage>
        <taxon>Bacteria</taxon>
        <taxon>Bacillati</taxon>
        <taxon>Actinomycetota</taxon>
        <taxon>Actinomycetes</taxon>
        <taxon>Mycobacteriales</taxon>
        <taxon>Nocardiaceae</taxon>
        <taxon>Rhodococcus</taxon>
    </lineage>
</organism>
<evidence type="ECO:0000313" key="2">
    <source>
        <dbReference type="Proteomes" id="UP000249091"/>
    </source>
</evidence>